<sequence>MKKLLLSLLLSFFSLYSFAQSGPDEDQLGTWYMYFYNKSFKNSQFGIQGDLQLRLWSPVSDLEQLLLRSGLTYKPENANILFTLGYANITTGAYGESDATVMENRIYQEALFPTKVGRVFLFNHRFRYEQRWVETQDLRTRFRYNLFLNVPLNGSALEKGVVYLALYNEIFINGQRDIGEGRTVELFDRNRLYLGGGYGLLSNLRVQGGWMLQTTDNWSKGQLQVSLHHKF</sequence>
<gene>
    <name evidence="2" type="ORF">LV83_03934</name>
</gene>
<evidence type="ECO:0000313" key="2">
    <source>
        <dbReference type="EMBL" id="RAI84677.1"/>
    </source>
</evidence>
<proteinExistence type="predicted"/>
<dbReference type="InterPro" id="IPR019619">
    <property type="entry name" value="DUF2490"/>
</dbReference>
<comment type="caution">
    <text evidence="2">The sequence shown here is derived from an EMBL/GenBank/DDBJ whole genome shotgun (WGS) entry which is preliminary data.</text>
</comment>
<evidence type="ECO:0000256" key="1">
    <source>
        <dbReference type="SAM" id="SignalP"/>
    </source>
</evidence>
<reference evidence="2 3" key="1">
    <citation type="submission" date="2018-06" db="EMBL/GenBank/DDBJ databases">
        <title>Genomic Encyclopedia of Archaeal and Bacterial Type Strains, Phase II (KMG-II): from individual species to whole genera.</title>
        <authorList>
            <person name="Goeker M."/>
        </authorList>
    </citation>
    <scope>NUCLEOTIDE SEQUENCE [LARGE SCALE GENOMIC DNA]</scope>
    <source>
        <strain evidence="2 3">DSM 23446</strain>
    </source>
</reference>
<dbReference type="AlphaFoldDB" id="A0A327NZU6"/>
<dbReference type="RefSeq" id="WP_111613244.1">
    <property type="nucleotide sequence ID" value="NZ_QLLK01000016.1"/>
</dbReference>
<feature type="chain" id="PRO_5016415322" evidence="1">
    <location>
        <begin position="20"/>
        <end position="231"/>
    </location>
</feature>
<dbReference type="OrthoDB" id="1118734at2"/>
<feature type="signal peptide" evidence="1">
    <location>
        <begin position="1"/>
        <end position="19"/>
    </location>
</feature>
<organism evidence="2 3">
    <name type="scientific">Algoriphagus yeomjeoni</name>
    <dbReference type="NCBI Taxonomy" id="291403"/>
    <lineage>
        <taxon>Bacteria</taxon>
        <taxon>Pseudomonadati</taxon>
        <taxon>Bacteroidota</taxon>
        <taxon>Cytophagia</taxon>
        <taxon>Cytophagales</taxon>
        <taxon>Cyclobacteriaceae</taxon>
        <taxon>Algoriphagus</taxon>
    </lineage>
</organism>
<keyword evidence="1" id="KW-0732">Signal</keyword>
<dbReference type="Proteomes" id="UP000249610">
    <property type="component" value="Unassembled WGS sequence"/>
</dbReference>
<protein>
    <submittedName>
        <fullName evidence="2">Uncharacterized protein DUF2490</fullName>
    </submittedName>
</protein>
<name>A0A327NZU6_9BACT</name>
<evidence type="ECO:0000313" key="3">
    <source>
        <dbReference type="Proteomes" id="UP000249610"/>
    </source>
</evidence>
<keyword evidence="3" id="KW-1185">Reference proteome</keyword>
<dbReference type="EMBL" id="QLLK01000016">
    <property type="protein sequence ID" value="RAI84677.1"/>
    <property type="molecule type" value="Genomic_DNA"/>
</dbReference>
<dbReference type="Pfam" id="PF10677">
    <property type="entry name" value="DUF2490"/>
    <property type="match status" value="1"/>
</dbReference>
<accession>A0A327NZU6</accession>